<dbReference type="PANTHER" id="PTHR31373">
    <property type="entry name" value="OS06G0652100 PROTEIN"/>
    <property type="match status" value="1"/>
</dbReference>
<dbReference type="AlphaFoldDB" id="A0A812UMJ1"/>
<dbReference type="InterPro" id="IPR011205">
    <property type="entry name" value="UCP015417_vWA"/>
</dbReference>
<feature type="non-terminal residue" evidence="3">
    <location>
        <position position="514"/>
    </location>
</feature>
<evidence type="ECO:0000259" key="2">
    <source>
        <dbReference type="Pfam" id="PF11443"/>
    </source>
</evidence>
<dbReference type="InterPro" id="IPR058580">
    <property type="entry name" value="DUF2828"/>
</dbReference>
<dbReference type="Pfam" id="PF11443">
    <property type="entry name" value="DUF2828"/>
    <property type="match status" value="1"/>
</dbReference>
<evidence type="ECO:0000313" key="3">
    <source>
        <dbReference type="EMBL" id="CAE7584205.1"/>
    </source>
</evidence>
<proteinExistence type="predicted"/>
<evidence type="ECO:0000256" key="1">
    <source>
        <dbReference type="SAM" id="MobiDB-lite"/>
    </source>
</evidence>
<dbReference type="PANTHER" id="PTHR31373:SF27">
    <property type="entry name" value="TROVE DOMAIN-CONTAINING PROTEIN"/>
    <property type="match status" value="1"/>
</dbReference>
<feature type="region of interest" description="Disordered" evidence="1">
    <location>
        <begin position="1"/>
        <end position="37"/>
    </location>
</feature>
<protein>
    <recommendedName>
        <fullName evidence="2">DUF2828 domain-containing protein</fullName>
    </recommendedName>
</protein>
<dbReference type="EMBL" id="CAJNIZ010038890">
    <property type="protein sequence ID" value="CAE7584205.1"/>
    <property type="molecule type" value="Genomic_DNA"/>
</dbReference>
<sequence length="514" mass="58957">MPLRGTRKGTQTREVKARKTRRTRAPPCGRDLAPNMPCPVKGHLKPDSSDLLGLCGPSELQSLPRTRLVLHAAQHSADKSAETPKTSLDAVLRRKLTCLDKSMSLSLLKPRVGRMDLVQHILSFVEAERPLKDTEVGGKMFVDSGSANVDLFFEGVPQPQPEENTKLKNLLEPAWREGAEVCLKQIFLLGAREGKQDRYSFYDAMTWLWQRDPATLLANLHLIPECNYWKGLLELLARVCEGPTRSLERDRALYGHYMRRNKKFLPRYLAKDAEAKKAKDSRQSKSKLPDEAAFAFKPGSRLELAEQALKRYDADPLYRALFQRVGQLFAQQLKEDRGRMQRRERVSLCAKWCPLLYHSFDRWLFPADMPVFEGLTERQYAYRARDKLRCCLSELKEYMKSPERLMCQRRWSEIKYKGVPAVCLQNNAHSFHKHDEERFQRFLNLVENGKVKVNTGALQPHEILRRARTLHPLNQALARGQWRAMLHRARKGPLQDCVAVCDVSGSMTASAAPK</sequence>
<reference evidence="3" key="1">
    <citation type="submission" date="2021-02" db="EMBL/GenBank/DDBJ databases">
        <authorList>
            <person name="Dougan E. K."/>
            <person name="Rhodes N."/>
            <person name="Thang M."/>
            <person name="Chan C."/>
        </authorList>
    </citation>
    <scope>NUCLEOTIDE SEQUENCE</scope>
</reference>
<evidence type="ECO:0000313" key="4">
    <source>
        <dbReference type="Proteomes" id="UP000649617"/>
    </source>
</evidence>
<dbReference type="Proteomes" id="UP000649617">
    <property type="component" value="Unassembled WGS sequence"/>
</dbReference>
<dbReference type="OrthoDB" id="1149618at2759"/>
<comment type="caution">
    <text evidence="3">The sequence shown here is derived from an EMBL/GenBank/DDBJ whole genome shotgun (WGS) entry which is preliminary data.</text>
</comment>
<gene>
    <name evidence="3" type="ORF">SPIL2461_LOCUS15623</name>
</gene>
<accession>A0A812UMJ1</accession>
<keyword evidence="4" id="KW-1185">Reference proteome</keyword>
<feature type="domain" description="DUF2828" evidence="2">
    <location>
        <begin position="134"/>
        <end position="490"/>
    </location>
</feature>
<organism evidence="3 4">
    <name type="scientific">Symbiodinium pilosum</name>
    <name type="common">Dinoflagellate</name>
    <dbReference type="NCBI Taxonomy" id="2952"/>
    <lineage>
        <taxon>Eukaryota</taxon>
        <taxon>Sar</taxon>
        <taxon>Alveolata</taxon>
        <taxon>Dinophyceae</taxon>
        <taxon>Suessiales</taxon>
        <taxon>Symbiodiniaceae</taxon>
        <taxon>Symbiodinium</taxon>
    </lineage>
</organism>
<name>A0A812UMJ1_SYMPI</name>